<keyword evidence="3" id="KW-1185">Reference proteome</keyword>
<keyword evidence="1" id="KW-0732">Signal</keyword>
<feature type="signal peptide" evidence="1">
    <location>
        <begin position="1"/>
        <end position="26"/>
    </location>
</feature>
<proteinExistence type="predicted"/>
<sequence>MKRVRATVGAVLCAMVVVTASANAHAAGGRITFTGSVVNPTCAPAVIQTPAQTVPQHLHRTTCAGTSSPSTYTLQVEPATAHARSQLVSYYAGYVRAAGNQETVWVATQTYD</sequence>
<organism evidence="2 3">
    <name type="scientific">Lysobacter auxotrophicus</name>
    <dbReference type="NCBI Taxonomy" id="2992573"/>
    <lineage>
        <taxon>Bacteria</taxon>
        <taxon>Pseudomonadati</taxon>
        <taxon>Pseudomonadota</taxon>
        <taxon>Gammaproteobacteria</taxon>
        <taxon>Lysobacterales</taxon>
        <taxon>Lysobacteraceae</taxon>
        <taxon>Lysobacter</taxon>
    </lineage>
</organism>
<evidence type="ECO:0000256" key="1">
    <source>
        <dbReference type="SAM" id="SignalP"/>
    </source>
</evidence>
<protein>
    <recommendedName>
        <fullName evidence="4">Type 1 fimbrial protein</fullName>
    </recommendedName>
</protein>
<evidence type="ECO:0000313" key="3">
    <source>
        <dbReference type="Proteomes" id="UP001317822"/>
    </source>
</evidence>
<accession>A0ABM8D8T9</accession>
<evidence type="ECO:0008006" key="4">
    <source>
        <dbReference type="Google" id="ProtNLM"/>
    </source>
</evidence>
<reference evidence="2 3" key="1">
    <citation type="journal article" date="2023" name="Int. J. Syst. Evol. Microbiol.">
        <title>Physiological and genomic analyses of cobalamin (vitamin B12)-auxotrophy of Lysobacter auxotrophicus sp. nov., a methionine-auxotrophic chitinolytic bacterium isolated from chitin-treated soil.</title>
        <authorList>
            <person name="Saito A."/>
            <person name="Dohra H."/>
            <person name="Hamada M."/>
            <person name="Moriuchi R."/>
            <person name="Kotsuchibashi Y."/>
            <person name="Mori K."/>
        </authorList>
    </citation>
    <scope>NUCLEOTIDE SEQUENCE [LARGE SCALE GENOMIC DNA]</scope>
    <source>
        <strain evidence="2 3">5-21a</strain>
    </source>
</reference>
<feature type="chain" id="PRO_5046494517" description="Type 1 fimbrial protein" evidence="1">
    <location>
        <begin position="27"/>
        <end position="112"/>
    </location>
</feature>
<dbReference type="EMBL" id="AP027041">
    <property type="protein sequence ID" value="BDU14963.1"/>
    <property type="molecule type" value="Genomic_DNA"/>
</dbReference>
<gene>
    <name evidence="2" type="ORF">LA521A_01640</name>
</gene>
<dbReference type="RefSeq" id="WP_281780508.1">
    <property type="nucleotide sequence ID" value="NZ_AP027041.1"/>
</dbReference>
<name>A0ABM8D8T9_9GAMM</name>
<evidence type="ECO:0000313" key="2">
    <source>
        <dbReference type="EMBL" id="BDU14963.1"/>
    </source>
</evidence>
<dbReference type="Proteomes" id="UP001317822">
    <property type="component" value="Chromosome"/>
</dbReference>